<evidence type="ECO:0000256" key="1">
    <source>
        <dbReference type="SAM" id="SignalP"/>
    </source>
</evidence>
<protein>
    <recommendedName>
        <fullName evidence="4">Peptide chain release factor 2</fullName>
    </recommendedName>
</protein>
<dbReference type="Proteomes" id="UP000809829">
    <property type="component" value="Unassembled WGS sequence"/>
</dbReference>
<dbReference type="InterPro" id="IPR029058">
    <property type="entry name" value="AB_hydrolase_fold"/>
</dbReference>
<keyword evidence="1" id="KW-0732">Signal</keyword>
<sequence length="513" mass="57727">MVKRSFVALTTASALLFSSPAVSLLQHEAHAAYSPVIQGAHSVKVTKFNGEQGNWLTTKNQKQYEAATVYGNIGLAPYLWGDSKDGTGWYQMYKPAEVTGVQVNGMFDDAKFVIRVPDNWNGKLVVAGIPATRNETATDLLFSDFVLAKGYAFAAIDKGTQGEEDPNDPLAKVKNALVAEEDSLAEWHMRFRQVTKAAHRYLEENYKERLILAKDKKNPASKLITKDHKVPTYAIGISNGGYVVRYALENDSPKKTGEPALFDGGVDWEGVLWRANEPNLISSLTPVVNHAQEALYGTGEQKEKAMSALYRAGLPKGSEKLWAYHDQVYWFVSLNIYRDEFDSKAPKRIPWQQYLNFTSSGVRDRSYDSIFRKYDYFSRPKKVREHVKSIENTGDINVPLISFTGEWDALIFPDVHAKPYEKLVKKAGKQNLHRMYMIEKGNHVDSLVWNPATDPAREVQPLLPYAHQSFDLLVDWVENKQNPPKSQTIPTPTVNTNVIDIKTGNEVPPKSIE</sequence>
<accession>A0ABS2QS58</accession>
<evidence type="ECO:0000313" key="2">
    <source>
        <dbReference type="EMBL" id="MBM7702128.1"/>
    </source>
</evidence>
<dbReference type="Gene3D" id="3.40.50.1820">
    <property type="entry name" value="alpha/beta hydrolase"/>
    <property type="match status" value="1"/>
</dbReference>
<proteinExistence type="predicted"/>
<evidence type="ECO:0008006" key="4">
    <source>
        <dbReference type="Google" id="ProtNLM"/>
    </source>
</evidence>
<evidence type="ECO:0000313" key="3">
    <source>
        <dbReference type="Proteomes" id="UP000809829"/>
    </source>
</evidence>
<dbReference type="RefSeq" id="WP_239583303.1">
    <property type="nucleotide sequence ID" value="NZ_JAFBFC010000001.1"/>
</dbReference>
<dbReference type="SUPFAM" id="SSF53474">
    <property type="entry name" value="alpha/beta-Hydrolases"/>
    <property type="match status" value="1"/>
</dbReference>
<dbReference type="EMBL" id="JAFBFC010000001">
    <property type="protein sequence ID" value="MBM7702128.1"/>
    <property type="molecule type" value="Genomic_DNA"/>
</dbReference>
<organism evidence="2 3">
    <name type="scientific">Priestia iocasae</name>
    <dbReference type="NCBI Taxonomy" id="2291674"/>
    <lineage>
        <taxon>Bacteria</taxon>
        <taxon>Bacillati</taxon>
        <taxon>Bacillota</taxon>
        <taxon>Bacilli</taxon>
        <taxon>Bacillales</taxon>
        <taxon>Bacillaceae</taxon>
        <taxon>Priestia</taxon>
    </lineage>
</organism>
<reference evidence="2 3" key="1">
    <citation type="submission" date="2021-01" db="EMBL/GenBank/DDBJ databases">
        <title>Genomic Encyclopedia of Type Strains, Phase IV (KMG-IV): sequencing the most valuable type-strain genomes for metagenomic binning, comparative biology and taxonomic classification.</title>
        <authorList>
            <person name="Goeker M."/>
        </authorList>
    </citation>
    <scope>NUCLEOTIDE SEQUENCE [LARGE SCALE GENOMIC DNA]</scope>
    <source>
        <strain evidence="2 3">DSM 104297</strain>
    </source>
</reference>
<gene>
    <name evidence="2" type="ORF">JOC83_000954</name>
</gene>
<keyword evidence="3" id="KW-1185">Reference proteome</keyword>
<comment type="caution">
    <text evidence="2">The sequence shown here is derived from an EMBL/GenBank/DDBJ whole genome shotgun (WGS) entry which is preliminary data.</text>
</comment>
<feature type="signal peptide" evidence="1">
    <location>
        <begin position="1"/>
        <end position="23"/>
    </location>
</feature>
<feature type="chain" id="PRO_5046070802" description="Peptide chain release factor 2" evidence="1">
    <location>
        <begin position="24"/>
        <end position="513"/>
    </location>
</feature>
<name>A0ABS2QS58_9BACI</name>